<sequence>MGRELQPHAGVSSIDLILVVPKEETHDHCCWATYGVLQVVPRGRGGAGHPHNKRGMHQKKKGRDERAVCE</sequence>
<evidence type="ECO:0000313" key="3">
    <source>
        <dbReference type="Proteomes" id="UP000663760"/>
    </source>
</evidence>
<evidence type="ECO:0000256" key="1">
    <source>
        <dbReference type="SAM" id="MobiDB-lite"/>
    </source>
</evidence>
<evidence type="ECO:0000313" key="2">
    <source>
        <dbReference type="EMBL" id="CAA7406201.1"/>
    </source>
</evidence>
<reference evidence="2" key="1">
    <citation type="submission" date="2020-02" db="EMBL/GenBank/DDBJ databases">
        <authorList>
            <person name="Scholz U."/>
            <person name="Mascher M."/>
            <person name="Fiebig A."/>
        </authorList>
    </citation>
    <scope>NUCLEOTIDE SEQUENCE</scope>
</reference>
<feature type="region of interest" description="Disordered" evidence="1">
    <location>
        <begin position="41"/>
        <end position="70"/>
    </location>
</feature>
<name>A0A7I8L833_SPIIN</name>
<dbReference type="EMBL" id="LR746275">
    <property type="protein sequence ID" value="CAA7406201.1"/>
    <property type="molecule type" value="Genomic_DNA"/>
</dbReference>
<protein>
    <submittedName>
        <fullName evidence="2">Uncharacterized protein</fullName>
    </submittedName>
</protein>
<organism evidence="2 3">
    <name type="scientific">Spirodela intermedia</name>
    <name type="common">Intermediate duckweed</name>
    <dbReference type="NCBI Taxonomy" id="51605"/>
    <lineage>
        <taxon>Eukaryota</taxon>
        <taxon>Viridiplantae</taxon>
        <taxon>Streptophyta</taxon>
        <taxon>Embryophyta</taxon>
        <taxon>Tracheophyta</taxon>
        <taxon>Spermatophyta</taxon>
        <taxon>Magnoliopsida</taxon>
        <taxon>Liliopsida</taxon>
        <taxon>Araceae</taxon>
        <taxon>Lemnoideae</taxon>
        <taxon>Spirodela</taxon>
    </lineage>
</organism>
<feature type="compositionally biased region" description="Basic residues" evidence="1">
    <location>
        <begin position="50"/>
        <end position="61"/>
    </location>
</feature>
<dbReference type="AlphaFoldDB" id="A0A7I8L833"/>
<gene>
    <name evidence="2" type="ORF">SI8410_12016879</name>
</gene>
<dbReference type="Proteomes" id="UP000663760">
    <property type="component" value="Chromosome 12"/>
</dbReference>
<proteinExistence type="predicted"/>
<accession>A0A7I8L833</accession>
<keyword evidence="3" id="KW-1185">Reference proteome</keyword>